<dbReference type="AlphaFoldDB" id="A0A9D9E5C3"/>
<sequence>MTERFLQPKSVHEAMEIIQDLFNQYRNQELTNELLQYHMNLTNRLQSDIYVQALKDDDPKQLAVLNSMIEAMETWTKIKSQNRPFNYKMKNFKLISTKTTKIKRHFHKIRGNHNYHAARH</sequence>
<gene>
    <name evidence="1" type="ORF">IAA89_04570</name>
</gene>
<dbReference type="EMBL" id="JADIMP010000075">
    <property type="protein sequence ID" value="MBO8441687.1"/>
    <property type="molecule type" value="Genomic_DNA"/>
</dbReference>
<name>A0A9D9E5C3_9LACO</name>
<reference evidence="1" key="1">
    <citation type="submission" date="2020-10" db="EMBL/GenBank/DDBJ databases">
        <authorList>
            <person name="Gilroy R."/>
        </authorList>
    </citation>
    <scope>NUCLEOTIDE SEQUENCE</scope>
    <source>
        <strain evidence="1">C6-149</strain>
    </source>
</reference>
<organism evidence="1 2">
    <name type="scientific">Candidatus Gallilactobacillus intestinavium</name>
    <dbReference type="NCBI Taxonomy" id="2840838"/>
    <lineage>
        <taxon>Bacteria</taxon>
        <taxon>Bacillati</taxon>
        <taxon>Bacillota</taxon>
        <taxon>Bacilli</taxon>
        <taxon>Lactobacillales</taxon>
        <taxon>Lactobacillaceae</taxon>
        <taxon>Lactobacillaceae incertae sedis</taxon>
        <taxon>Candidatus Gallilactobacillus</taxon>
    </lineage>
</organism>
<reference evidence="1" key="2">
    <citation type="journal article" date="2021" name="PeerJ">
        <title>Extensive microbial diversity within the chicken gut microbiome revealed by metagenomics and culture.</title>
        <authorList>
            <person name="Gilroy R."/>
            <person name="Ravi A."/>
            <person name="Getino M."/>
            <person name="Pursley I."/>
            <person name="Horton D.L."/>
            <person name="Alikhan N.F."/>
            <person name="Baker D."/>
            <person name="Gharbi K."/>
            <person name="Hall N."/>
            <person name="Watson M."/>
            <person name="Adriaenssens E.M."/>
            <person name="Foster-Nyarko E."/>
            <person name="Jarju S."/>
            <person name="Secka A."/>
            <person name="Antonio M."/>
            <person name="Oren A."/>
            <person name="Chaudhuri R.R."/>
            <person name="La Ragione R."/>
            <person name="Hildebrand F."/>
            <person name="Pallen M.J."/>
        </authorList>
    </citation>
    <scope>NUCLEOTIDE SEQUENCE</scope>
    <source>
        <strain evidence="1">C6-149</strain>
    </source>
</reference>
<dbReference type="Proteomes" id="UP000823614">
    <property type="component" value="Unassembled WGS sequence"/>
</dbReference>
<comment type="caution">
    <text evidence="1">The sequence shown here is derived from an EMBL/GenBank/DDBJ whole genome shotgun (WGS) entry which is preliminary data.</text>
</comment>
<accession>A0A9D9E5C3</accession>
<evidence type="ECO:0000313" key="2">
    <source>
        <dbReference type="Proteomes" id="UP000823614"/>
    </source>
</evidence>
<evidence type="ECO:0000313" key="1">
    <source>
        <dbReference type="EMBL" id="MBO8441687.1"/>
    </source>
</evidence>
<proteinExistence type="predicted"/>
<protein>
    <submittedName>
        <fullName evidence="1">Uncharacterized protein</fullName>
    </submittedName>
</protein>